<sequence length="153" mass="18299">MDKDKSLSWLTRKYWWKDVDKKIIDGWVFNMFLIRTMVSFLFLFLLIVGSYFIKDDVKSDSEWLGGLIFGYIAATVFMISGNILFILKTSLFKMKFDENIKIKNLYNTYLILSWFFIIGSITTLIYYKKITKILINNDFVFKKYNKFLDNGYI</sequence>
<evidence type="ECO:0000313" key="2">
    <source>
        <dbReference type="EMBL" id="QGS52387.1"/>
    </source>
</evidence>
<feature type="transmembrane region" description="Helical" evidence="1">
    <location>
        <begin position="108"/>
        <end position="127"/>
    </location>
</feature>
<gene>
    <name evidence="2" type="ORF">STABA_v1c10390</name>
</gene>
<dbReference type="KEGG" id="stab:STABA_v1c10390"/>
<keyword evidence="1" id="KW-1133">Transmembrane helix</keyword>
<feature type="transmembrane region" description="Helical" evidence="1">
    <location>
        <begin position="65"/>
        <end position="87"/>
    </location>
</feature>
<dbReference type="Proteomes" id="UP000424468">
    <property type="component" value="Chromosome"/>
</dbReference>
<organism evidence="2 3">
    <name type="scientific">Spiroplasma tabanidicola</name>
    <dbReference type="NCBI Taxonomy" id="324079"/>
    <lineage>
        <taxon>Bacteria</taxon>
        <taxon>Bacillati</taxon>
        <taxon>Mycoplasmatota</taxon>
        <taxon>Mollicutes</taxon>
        <taxon>Entomoplasmatales</taxon>
        <taxon>Spiroplasmataceae</taxon>
        <taxon>Spiroplasma</taxon>
    </lineage>
</organism>
<keyword evidence="1" id="KW-0472">Membrane</keyword>
<name>A0A6I6C638_9MOLU</name>
<accession>A0A6I6C638</accession>
<keyword evidence="3" id="KW-1185">Reference proteome</keyword>
<dbReference type="AlphaFoldDB" id="A0A6I6C638"/>
<protein>
    <submittedName>
        <fullName evidence="2">Uncharacterized protein</fullName>
    </submittedName>
</protein>
<feature type="transmembrane region" description="Helical" evidence="1">
    <location>
        <begin position="32"/>
        <end position="53"/>
    </location>
</feature>
<evidence type="ECO:0000313" key="3">
    <source>
        <dbReference type="Proteomes" id="UP000424468"/>
    </source>
</evidence>
<evidence type="ECO:0000256" key="1">
    <source>
        <dbReference type="SAM" id="Phobius"/>
    </source>
</evidence>
<dbReference type="RefSeq" id="WP_156007317.1">
    <property type="nucleotide sequence ID" value="NZ_CP046276.1"/>
</dbReference>
<reference evidence="2 3" key="1">
    <citation type="submission" date="2019-11" db="EMBL/GenBank/DDBJ databases">
        <title>Complete genome sequence of Spiroplasma tabanidicola TAUS-1 (DSM 22603).</title>
        <authorList>
            <person name="Huang C.-T."/>
            <person name="Lin Y.-C."/>
            <person name="Kuo C.-H."/>
        </authorList>
    </citation>
    <scope>NUCLEOTIDE SEQUENCE [LARGE SCALE GENOMIC DNA]</scope>
    <source>
        <strain evidence="2 3">TAUS-1</strain>
    </source>
</reference>
<proteinExistence type="predicted"/>
<keyword evidence="1" id="KW-0812">Transmembrane</keyword>
<dbReference type="EMBL" id="CP046276">
    <property type="protein sequence ID" value="QGS52387.1"/>
    <property type="molecule type" value="Genomic_DNA"/>
</dbReference>